<dbReference type="InterPro" id="IPR046756">
    <property type="entry name" value="VAS1/VOA1_TM"/>
</dbReference>
<evidence type="ECO:0000256" key="6">
    <source>
        <dbReference type="SAM" id="SignalP"/>
    </source>
</evidence>
<keyword evidence="3 5" id="KW-1133">Transmembrane helix</keyword>
<dbReference type="GeneID" id="28730009"/>
<reference evidence="8 9" key="1">
    <citation type="submission" date="2015-07" db="EMBL/GenBank/DDBJ databases">
        <title>Draft Genome Sequence of Malassezia furfur CBS1878 and Malassezia pachydermatis CBS1879.</title>
        <authorList>
            <person name="Triana S."/>
            <person name="Ohm R."/>
            <person name="Gonzalez A."/>
            <person name="DeCock H."/>
            <person name="Restrepo S."/>
            <person name="Celis A."/>
        </authorList>
    </citation>
    <scope>NUCLEOTIDE SEQUENCE [LARGE SCALE GENOMIC DNA]</scope>
    <source>
        <strain evidence="8 9">CBS 1879</strain>
    </source>
</reference>
<evidence type="ECO:0000256" key="3">
    <source>
        <dbReference type="ARBA" id="ARBA00022989"/>
    </source>
</evidence>
<evidence type="ECO:0000256" key="4">
    <source>
        <dbReference type="ARBA" id="ARBA00023136"/>
    </source>
</evidence>
<evidence type="ECO:0000313" key="9">
    <source>
        <dbReference type="Proteomes" id="UP000037751"/>
    </source>
</evidence>
<dbReference type="VEuPathDB" id="FungiDB:Malapachy_3671"/>
<comment type="caution">
    <text evidence="8">The sequence shown here is derived from an EMBL/GenBank/DDBJ whole genome shotgun (WGS) entry which is preliminary data.</text>
</comment>
<evidence type="ECO:0000256" key="1">
    <source>
        <dbReference type="ARBA" id="ARBA00004167"/>
    </source>
</evidence>
<feature type="signal peptide" evidence="6">
    <location>
        <begin position="1"/>
        <end position="21"/>
    </location>
</feature>
<evidence type="ECO:0000313" key="8">
    <source>
        <dbReference type="EMBL" id="KOS15918.1"/>
    </source>
</evidence>
<dbReference type="EMBL" id="LGAV01000001">
    <property type="protein sequence ID" value="KOS15918.1"/>
    <property type="molecule type" value="Genomic_DNA"/>
</dbReference>
<keyword evidence="9" id="KW-1185">Reference proteome</keyword>
<organism evidence="8 9">
    <name type="scientific">Malassezia pachydermatis</name>
    <dbReference type="NCBI Taxonomy" id="77020"/>
    <lineage>
        <taxon>Eukaryota</taxon>
        <taxon>Fungi</taxon>
        <taxon>Dikarya</taxon>
        <taxon>Basidiomycota</taxon>
        <taxon>Ustilaginomycotina</taxon>
        <taxon>Malasseziomycetes</taxon>
        <taxon>Malasseziales</taxon>
        <taxon>Malasseziaceae</taxon>
        <taxon>Malassezia</taxon>
    </lineage>
</organism>
<evidence type="ECO:0000259" key="7">
    <source>
        <dbReference type="Pfam" id="PF20520"/>
    </source>
</evidence>
<dbReference type="OrthoDB" id="3359821at2759"/>
<comment type="subcellular location">
    <subcellularLocation>
        <location evidence="1">Membrane</location>
        <topology evidence="1">Single-pass membrane protein</topology>
    </subcellularLocation>
</comment>
<feature type="chain" id="PRO_5005818619" description="V-type proton ATPase subunit S1/VOA1 transmembrane domain-containing protein" evidence="6">
    <location>
        <begin position="22"/>
        <end position="267"/>
    </location>
</feature>
<dbReference type="Proteomes" id="UP000037751">
    <property type="component" value="Unassembled WGS sequence"/>
</dbReference>
<evidence type="ECO:0000256" key="5">
    <source>
        <dbReference type="SAM" id="Phobius"/>
    </source>
</evidence>
<dbReference type="Pfam" id="PF20520">
    <property type="entry name" value="Ac45-VOA1_TM"/>
    <property type="match status" value="1"/>
</dbReference>
<keyword evidence="2 5" id="KW-0812">Transmembrane</keyword>
<evidence type="ECO:0000256" key="2">
    <source>
        <dbReference type="ARBA" id="ARBA00022692"/>
    </source>
</evidence>
<feature type="transmembrane region" description="Helical" evidence="5">
    <location>
        <begin position="218"/>
        <end position="244"/>
    </location>
</feature>
<keyword evidence="4 5" id="KW-0472">Membrane</keyword>
<dbReference type="GO" id="GO:0016020">
    <property type="term" value="C:membrane"/>
    <property type="evidence" value="ECO:0007669"/>
    <property type="project" value="UniProtKB-SubCell"/>
</dbReference>
<accession>A0A0M8MPU2</accession>
<proteinExistence type="predicted"/>
<dbReference type="AlphaFoldDB" id="A0A0M8MPU2"/>
<name>A0A0M8MPU2_9BASI</name>
<protein>
    <recommendedName>
        <fullName evidence="7">V-type proton ATPase subunit S1/VOA1 transmembrane domain-containing protein</fullName>
    </recommendedName>
</protein>
<dbReference type="RefSeq" id="XP_017993550.1">
    <property type="nucleotide sequence ID" value="XM_018138133.1"/>
</dbReference>
<keyword evidence="6" id="KW-0732">Signal</keyword>
<feature type="domain" description="V-type proton ATPase subunit S1/VOA1 transmembrane" evidence="7">
    <location>
        <begin position="217"/>
        <end position="252"/>
    </location>
</feature>
<gene>
    <name evidence="8" type="ORF">Malapachy_3671</name>
</gene>
<sequence length="267" mass="29050">MRGFEWVLLLAFLCAPAWVAATVPAPMMAFLSPRSSSSLLRAPESEEGFASPGPIVAVRDAISRLTHQRDSEGVPDLCGLEKIVHVQVDSLHDKSFASLSSSSSSHSLKKRVLTAPQQLVFPMMDQTSSSFSEELVRAIESLCGSARSVKDRVMSLHFPDLTAHESSLVSQLSVIDTAYPEHVVIISSTPPHRVSKRSVPSGKSHGSKPAKFLERYQIFSPATVLSLLVVAFLLFCTVIAVNMISSTQAPDRLGTVSRNTSYDKKRN</sequence>